<evidence type="ECO:0000313" key="3">
    <source>
        <dbReference type="Proteomes" id="UP000192596"/>
    </source>
</evidence>
<feature type="compositionally biased region" description="Basic and acidic residues" evidence="1">
    <location>
        <begin position="68"/>
        <end position="77"/>
    </location>
</feature>
<name>A0A1V8SCI0_9PEZI</name>
<sequence>MAFRSPASILGLLNLGAIGGATYYLKSLHDYNLEEFEARQNELDQTLRGHIGIIEDSLVRIEGKKLPEMSEKSRAHYEAGGQLGKNRDRS</sequence>
<organism evidence="2 3">
    <name type="scientific">Cryoendolithus antarcticus</name>
    <dbReference type="NCBI Taxonomy" id="1507870"/>
    <lineage>
        <taxon>Eukaryota</taxon>
        <taxon>Fungi</taxon>
        <taxon>Dikarya</taxon>
        <taxon>Ascomycota</taxon>
        <taxon>Pezizomycotina</taxon>
        <taxon>Dothideomycetes</taxon>
        <taxon>Dothideomycetidae</taxon>
        <taxon>Cladosporiales</taxon>
        <taxon>Cladosporiaceae</taxon>
        <taxon>Cryoendolithus</taxon>
    </lineage>
</organism>
<dbReference type="OrthoDB" id="113620at2759"/>
<accession>A0A1V8SCI0</accession>
<evidence type="ECO:0000256" key="1">
    <source>
        <dbReference type="SAM" id="MobiDB-lite"/>
    </source>
</evidence>
<dbReference type="InParanoid" id="A0A1V8SCI0"/>
<protein>
    <submittedName>
        <fullName evidence="2">Uncharacterized protein</fullName>
    </submittedName>
</protein>
<dbReference type="EMBL" id="NAJO01000062">
    <property type="protein sequence ID" value="OQN96727.1"/>
    <property type="molecule type" value="Genomic_DNA"/>
</dbReference>
<gene>
    <name evidence="2" type="ORF">B0A48_17151</name>
</gene>
<dbReference type="AlphaFoldDB" id="A0A1V8SCI0"/>
<reference evidence="3" key="1">
    <citation type="submission" date="2017-03" db="EMBL/GenBank/DDBJ databases">
        <title>Genomes of endolithic fungi from Antarctica.</title>
        <authorList>
            <person name="Coleine C."/>
            <person name="Masonjones S."/>
            <person name="Stajich J.E."/>
        </authorList>
    </citation>
    <scope>NUCLEOTIDE SEQUENCE [LARGE SCALE GENOMIC DNA]</scope>
    <source>
        <strain evidence="3">CCFEE 5527</strain>
    </source>
</reference>
<evidence type="ECO:0000313" key="2">
    <source>
        <dbReference type="EMBL" id="OQN96727.1"/>
    </source>
</evidence>
<keyword evidence="3" id="KW-1185">Reference proteome</keyword>
<proteinExistence type="predicted"/>
<dbReference type="Proteomes" id="UP000192596">
    <property type="component" value="Unassembled WGS sequence"/>
</dbReference>
<comment type="caution">
    <text evidence="2">The sequence shown here is derived from an EMBL/GenBank/DDBJ whole genome shotgun (WGS) entry which is preliminary data.</text>
</comment>
<feature type="region of interest" description="Disordered" evidence="1">
    <location>
        <begin position="68"/>
        <end position="90"/>
    </location>
</feature>